<dbReference type="AlphaFoldDB" id="A0A5B7IRJ1"/>
<evidence type="ECO:0000313" key="3">
    <source>
        <dbReference type="Proteomes" id="UP000324222"/>
    </source>
</evidence>
<keyword evidence="1" id="KW-1133">Transmembrane helix</keyword>
<organism evidence="2 3">
    <name type="scientific">Portunus trituberculatus</name>
    <name type="common">Swimming crab</name>
    <name type="synonym">Neptunus trituberculatus</name>
    <dbReference type="NCBI Taxonomy" id="210409"/>
    <lineage>
        <taxon>Eukaryota</taxon>
        <taxon>Metazoa</taxon>
        <taxon>Ecdysozoa</taxon>
        <taxon>Arthropoda</taxon>
        <taxon>Crustacea</taxon>
        <taxon>Multicrustacea</taxon>
        <taxon>Malacostraca</taxon>
        <taxon>Eumalacostraca</taxon>
        <taxon>Eucarida</taxon>
        <taxon>Decapoda</taxon>
        <taxon>Pleocyemata</taxon>
        <taxon>Brachyura</taxon>
        <taxon>Eubrachyura</taxon>
        <taxon>Portunoidea</taxon>
        <taxon>Portunidae</taxon>
        <taxon>Portuninae</taxon>
        <taxon>Portunus</taxon>
    </lineage>
</organism>
<keyword evidence="1" id="KW-0472">Membrane</keyword>
<dbReference type="EMBL" id="VSRR010076964">
    <property type="protein sequence ID" value="MPC88191.1"/>
    <property type="molecule type" value="Genomic_DNA"/>
</dbReference>
<name>A0A5B7IRJ1_PORTR</name>
<reference evidence="2 3" key="1">
    <citation type="submission" date="2019-05" db="EMBL/GenBank/DDBJ databases">
        <title>Another draft genome of Portunus trituberculatus and its Hox gene families provides insights of decapod evolution.</title>
        <authorList>
            <person name="Jeong J.-H."/>
            <person name="Song I."/>
            <person name="Kim S."/>
            <person name="Choi T."/>
            <person name="Kim D."/>
            <person name="Ryu S."/>
            <person name="Kim W."/>
        </authorList>
    </citation>
    <scope>NUCLEOTIDE SEQUENCE [LARGE SCALE GENOMIC DNA]</scope>
    <source>
        <tissue evidence="2">Muscle</tissue>
    </source>
</reference>
<dbReference type="Proteomes" id="UP000324222">
    <property type="component" value="Unassembled WGS sequence"/>
</dbReference>
<sequence length="57" mass="7236">MYSYGRNYNSFQTTSQDRKKIIFHLISYYYYIYYYYYYAITIKDRKIKQVSKQNVIQ</sequence>
<evidence type="ECO:0000313" key="2">
    <source>
        <dbReference type="EMBL" id="MPC88191.1"/>
    </source>
</evidence>
<comment type="caution">
    <text evidence="2">The sequence shown here is derived from an EMBL/GenBank/DDBJ whole genome shotgun (WGS) entry which is preliminary data.</text>
</comment>
<proteinExistence type="predicted"/>
<gene>
    <name evidence="2" type="ORF">E2C01_083088</name>
</gene>
<evidence type="ECO:0000256" key="1">
    <source>
        <dbReference type="SAM" id="Phobius"/>
    </source>
</evidence>
<accession>A0A5B7IRJ1</accession>
<keyword evidence="3" id="KW-1185">Reference proteome</keyword>
<feature type="transmembrane region" description="Helical" evidence="1">
    <location>
        <begin position="21"/>
        <end position="38"/>
    </location>
</feature>
<protein>
    <submittedName>
        <fullName evidence="2">Uncharacterized protein</fullName>
    </submittedName>
</protein>
<keyword evidence="1" id="KW-0812">Transmembrane</keyword>